<name>A0A0E9RFZ6_ANGAN</name>
<accession>A0A0E9RFZ6</accession>
<dbReference type="EMBL" id="GBXM01081192">
    <property type="protein sequence ID" value="JAH27385.1"/>
    <property type="molecule type" value="Transcribed_RNA"/>
</dbReference>
<reference evidence="1" key="1">
    <citation type="submission" date="2014-11" db="EMBL/GenBank/DDBJ databases">
        <authorList>
            <person name="Amaro Gonzalez C."/>
        </authorList>
    </citation>
    <scope>NUCLEOTIDE SEQUENCE</scope>
</reference>
<sequence length="69" mass="7827">MSSYNINALVRLAETSGKYTMSSDLLRCRSIATRCLPAHTRPKHSVQAAVLVERKQEGRLEERCPVLQR</sequence>
<evidence type="ECO:0000313" key="1">
    <source>
        <dbReference type="EMBL" id="JAH27385.1"/>
    </source>
</evidence>
<organism evidence="1">
    <name type="scientific">Anguilla anguilla</name>
    <name type="common">European freshwater eel</name>
    <name type="synonym">Muraena anguilla</name>
    <dbReference type="NCBI Taxonomy" id="7936"/>
    <lineage>
        <taxon>Eukaryota</taxon>
        <taxon>Metazoa</taxon>
        <taxon>Chordata</taxon>
        <taxon>Craniata</taxon>
        <taxon>Vertebrata</taxon>
        <taxon>Euteleostomi</taxon>
        <taxon>Actinopterygii</taxon>
        <taxon>Neopterygii</taxon>
        <taxon>Teleostei</taxon>
        <taxon>Anguilliformes</taxon>
        <taxon>Anguillidae</taxon>
        <taxon>Anguilla</taxon>
    </lineage>
</organism>
<protein>
    <submittedName>
        <fullName evidence="1">Uncharacterized protein</fullName>
    </submittedName>
</protein>
<dbReference type="AlphaFoldDB" id="A0A0E9RFZ6"/>
<proteinExistence type="predicted"/>
<reference evidence="1" key="2">
    <citation type="journal article" date="2015" name="Fish Shellfish Immunol.">
        <title>Early steps in the European eel (Anguilla anguilla)-Vibrio vulnificus interaction in the gills: Role of the RtxA13 toxin.</title>
        <authorList>
            <person name="Callol A."/>
            <person name="Pajuelo D."/>
            <person name="Ebbesson L."/>
            <person name="Teles M."/>
            <person name="MacKenzie S."/>
            <person name="Amaro C."/>
        </authorList>
    </citation>
    <scope>NUCLEOTIDE SEQUENCE</scope>
</reference>